<keyword evidence="7 10" id="KW-0574">Periplasm</keyword>
<dbReference type="SUPFAM" id="SSF89392">
    <property type="entry name" value="Prokaryotic lipoproteins and lipoprotein localization factors"/>
    <property type="match status" value="1"/>
</dbReference>
<evidence type="ECO:0000256" key="4">
    <source>
        <dbReference type="ARBA" id="ARBA00014035"/>
    </source>
</evidence>
<evidence type="ECO:0000256" key="7">
    <source>
        <dbReference type="ARBA" id="ARBA00022764"/>
    </source>
</evidence>
<dbReference type="InterPro" id="IPR018323">
    <property type="entry name" value="OM_lipoprot_carrier_LolA_Pbac"/>
</dbReference>
<dbReference type="Gene3D" id="2.50.20.10">
    <property type="entry name" value="Lipoprotein localisation LolA/LolB/LppX"/>
    <property type="match status" value="1"/>
</dbReference>
<feature type="signal peptide" evidence="10">
    <location>
        <begin position="1"/>
        <end position="24"/>
    </location>
</feature>
<evidence type="ECO:0000256" key="8">
    <source>
        <dbReference type="ARBA" id="ARBA00022927"/>
    </source>
</evidence>
<evidence type="ECO:0000313" key="12">
    <source>
        <dbReference type="Proteomes" id="UP000629025"/>
    </source>
</evidence>
<dbReference type="InterPro" id="IPR029046">
    <property type="entry name" value="LolA/LolB/LppX"/>
</dbReference>
<dbReference type="HAMAP" id="MF_00240">
    <property type="entry name" value="LolA"/>
    <property type="match status" value="1"/>
</dbReference>
<evidence type="ECO:0000256" key="1">
    <source>
        <dbReference type="ARBA" id="ARBA00004418"/>
    </source>
</evidence>
<keyword evidence="9 10" id="KW-0143">Chaperone</keyword>
<comment type="function">
    <text evidence="10">Participates in the translocation of lipoproteins from the inner membrane to the outer membrane. Only forms a complex with a lipoprotein if the residue after the N-terminal Cys is not an aspartate (The Asp acts as a targeting signal to indicate that the lipoprotein should stay in the inner membrane).</text>
</comment>
<sequence precursor="true">MNMSHYFKGAVFGALFSISTALHAAAVDRLSELLTRHQSFGAEFEQYTLSEEGGRQEHSSGEFVLARPDRFDWLTHTPFEQRIVSDGEYIWIYDPDLEQVTRKPASGQTESAPALILNGKIDALSERFDIRQIEQGNDREVFELLPLTAQRSFERIRLLFKDEVLSELLLEDSLGQRTSILLNAIELDADPDPERFEFTPPEGVDLILDPGV</sequence>
<accession>A0ABQ1K7H1</accession>
<evidence type="ECO:0000256" key="2">
    <source>
        <dbReference type="ARBA" id="ARBA00007615"/>
    </source>
</evidence>
<keyword evidence="5 10" id="KW-0813">Transport</keyword>
<comment type="similarity">
    <text evidence="2 10">Belongs to the LolA family.</text>
</comment>
<dbReference type="PANTHER" id="PTHR35869:SF1">
    <property type="entry name" value="OUTER-MEMBRANE LIPOPROTEIN CARRIER PROTEIN"/>
    <property type="match status" value="1"/>
</dbReference>
<keyword evidence="8 10" id="KW-0653">Protein transport</keyword>
<name>A0ABQ1K7H1_9GAMM</name>
<keyword evidence="12" id="KW-1185">Reference proteome</keyword>
<dbReference type="Proteomes" id="UP000629025">
    <property type="component" value="Unassembled WGS sequence"/>
</dbReference>
<keyword evidence="11" id="KW-0449">Lipoprotein</keyword>
<evidence type="ECO:0000313" key="11">
    <source>
        <dbReference type="EMBL" id="GGB90892.1"/>
    </source>
</evidence>
<comment type="subunit">
    <text evidence="3 10">Monomer.</text>
</comment>
<dbReference type="CDD" id="cd16325">
    <property type="entry name" value="LolA"/>
    <property type="match status" value="1"/>
</dbReference>
<evidence type="ECO:0000256" key="9">
    <source>
        <dbReference type="ARBA" id="ARBA00023186"/>
    </source>
</evidence>
<comment type="subcellular location">
    <subcellularLocation>
        <location evidence="1 10">Periplasm</location>
    </subcellularLocation>
</comment>
<organism evidence="11 12">
    <name type="scientific">Marinobacterium zhoushanense</name>
    <dbReference type="NCBI Taxonomy" id="1679163"/>
    <lineage>
        <taxon>Bacteria</taxon>
        <taxon>Pseudomonadati</taxon>
        <taxon>Pseudomonadota</taxon>
        <taxon>Gammaproteobacteria</taxon>
        <taxon>Oceanospirillales</taxon>
        <taxon>Oceanospirillaceae</taxon>
        <taxon>Marinobacterium</taxon>
    </lineage>
</organism>
<dbReference type="NCBIfam" id="TIGR00547">
    <property type="entry name" value="lolA"/>
    <property type="match status" value="1"/>
</dbReference>
<dbReference type="PANTHER" id="PTHR35869">
    <property type="entry name" value="OUTER-MEMBRANE LIPOPROTEIN CARRIER PROTEIN"/>
    <property type="match status" value="1"/>
</dbReference>
<proteinExistence type="inferred from homology"/>
<feature type="chain" id="PRO_5044907116" description="Outer-membrane lipoprotein carrier protein" evidence="10">
    <location>
        <begin position="25"/>
        <end position="212"/>
    </location>
</feature>
<keyword evidence="6 10" id="KW-0732">Signal</keyword>
<dbReference type="Pfam" id="PF03548">
    <property type="entry name" value="LolA"/>
    <property type="match status" value="1"/>
</dbReference>
<evidence type="ECO:0000256" key="10">
    <source>
        <dbReference type="HAMAP-Rule" id="MF_00240"/>
    </source>
</evidence>
<dbReference type="InterPro" id="IPR004564">
    <property type="entry name" value="OM_lipoprot_carrier_LolA-like"/>
</dbReference>
<dbReference type="EMBL" id="BMIJ01000003">
    <property type="protein sequence ID" value="GGB90892.1"/>
    <property type="molecule type" value="Genomic_DNA"/>
</dbReference>
<evidence type="ECO:0000256" key="5">
    <source>
        <dbReference type="ARBA" id="ARBA00022448"/>
    </source>
</evidence>
<evidence type="ECO:0000256" key="6">
    <source>
        <dbReference type="ARBA" id="ARBA00022729"/>
    </source>
</evidence>
<reference evidence="12" key="1">
    <citation type="journal article" date="2019" name="Int. J. Syst. Evol. Microbiol.">
        <title>The Global Catalogue of Microorganisms (GCM) 10K type strain sequencing project: providing services to taxonomists for standard genome sequencing and annotation.</title>
        <authorList>
            <consortium name="The Broad Institute Genomics Platform"/>
            <consortium name="The Broad Institute Genome Sequencing Center for Infectious Disease"/>
            <person name="Wu L."/>
            <person name="Ma J."/>
        </authorList>
    </citation>
    <scope>NUCLEOTIDE SEQUENCE [LARGE SCALE GENOMIC DNA]</scope>
    <source>
        <strain evidence="12">CGMCC 1.15341</strain>
    </source>
</reference>
<protein>
    <recommendedName>
        <fullName evidence="4 10">Outer-membrane lipoprotein carrier protein</fullName>
    </recommendedName>
</protein>
<evidence type="ECO:0000256" key="3">
    <source>
        <dbReference type="ARBA" id="ARBA00011245"/>
    </source>
</evidence>
<comment type="caution">
    <text evidence="11">The sequence shown here is derived from an EMBL/GenBank/DDBJ whole genome shotgun (WGS) entry which is preliminary data.</text>
</comment>
<gene>
    <name evidence="10 11" type="primary">lolA</name>
    <name evidence="11" type="ORF">GCM10011352_16160</name>
</gene>